<reference evidence="2 3" key="1">
    <citation type="submission" date="2018-06" db="EMBL/GenBank/DDBJ databases">
        <title>A transcriptomic atlas of mushroom development highlights an independent origin of complex multicellularity.</title>
        <authorList>
            <consortium name="DOE Joint Genome Institute"/>
            <person name="Krizsan K."/>
            <person name="Almasi E."/>
            <person name="Merenyi Z."/>
            <person name="Sahu N."/>
            <person name="Viragh M."/>
            <person name="Koszo T."/>
            <person name="Mondo S."/>
            <person name="Kiss B."/>
            <person name="Balint B."/>
            <person name="Kues U."/>
            <person name="Barry K."/>
            <person name="Hegedus J.C."/>
            <person name="Henrissat B."/>
            <person name="Johnson J."/>
            <person name="Lipzen A."/>
            <person name="Ohm R."/>
            <person name="Nagy I."/>
            <person name="Pangilinan J."/>
            <person name="Yan J."/>
            <person name="Xiong Y."/>
            <person name="Grigoriev I.V."/>
            <person name="Hibbett D.S."/>
            <person name="Nagy L.G."/>
        </authorList>
    </citation>
    <scope>NUCLEOTIDE SEQUENCE [LARGE SCALE GENOMIC DNA]</scope>
    <source>
        <strain evidence="2 3">SZMC22713</strain>
    </source>
</reference>
<evidence type="ECO:0000313" key="3">
    <source>
        <dbReference type="Proteomes" id="UP000294933"/>
    </source>
</evidence>
<keyword evidence="1" id="KW-0472">Membrane</keyword>
<name>A0A4Y7PVX7_9AGAM</name>
<keyword evidence="1" id="KW-1133">Transmembrane helix</keyword>
<evidence type="ECO:0000313" key="2">
    <source>
        <dbReference type="EMBL" id="TDL19196.1"/>
    </source>
</evidence>
<dbReference type="EMBL" id="ML170199">
    <property type="protein sequence ID" value="TDL19196.1"/>
    <property type="molecule type" value="Genomic_DNA"/>
</dbReference>
<dbReference type="Proteomes" id="UP000294933">
    <property type="component" value="Unassembled WGS sequence"/>
</dbReference>
<accession>A0A4Y7PVX7</accession>
<protein>
    <submittedName>
        <fullName evidence="2">Uncharacterized protein</fullName>
    </submittedName>
</protein>
<keyword evidence="1" id="KW-0812">Transmembrane</keyword>
<dbReference type="VEuPathDB" id="FungiDB:BD410DRAFT_447720"/>
<gene>
    <name evidence="2" type="ORF">BD410DRAFT_447720</name>
</gene>
<keyword evidence="3" id="KW-1185">Reference proteome</keyword>
<proteinExistence type="predicted"/>
<feature type="transmembrane region" description="Helical" evidence="1">
    <location>
        <begin position="19"/>
        <end position="42"/>
    </location>
</feature>
<organism evidence="2 3">
    <name type="scientific">Rickenella mellea</name>
    <dbReference type="NCBI Taxonomy" id="50990"/>
    <lineage>
        <taxon>Eukaryota</taxon>
        <taxon>Fungi</taxon>
        <taxon>Dikarya</taxon>
        <taxon>Basidiomycota</taxon>
        <taxon>Agaricomycotina</taxon>
        <taxon>Agaricomycetes</taxon>
        <taxon>Hymenochaetales</taxon>
        <taxon>Rickenellaceae</taxon>
        <taxon>Rickenella</taxon>
    </lineage>
</organism>
<sequence length="163" mass="18457">MGGEHPCEPRARAHQCISIFPVLSCVYDMIIMTLAIEIFLFVEWPRLRLTNGRVHLLLHVLVVERTALLTLLWEFKFPRLDVFVPCTFHVAFWFAARDRLVRPFFLEPFFMDLGLDRHTPTPAQLMTAPNAHPSKLPSVIACTLSFLVGVGEDGEAGEAGRRG</sequence>
<evidence type="ECO:0000256" key="1">
    <source>
        <dbReference type="SAM" id="Phobius"/>
    </source>
</evidence>
<dbReference type="AlphaFoldDB" id="A0A4Y7PVX7"/>